<dbReference type="PROSITE" id="PS51900">
    <property type="entry name" value="CB"/>
    <property type="match status" value="1"/>
</dbReference>
<gene>
    <name evidence="5" type="ordered locus">BL00276</name>
</gene>
<keyword evidence="6" id="KW-1185">Reference proteome</keyword>
<evidence type="ECO:0000256" key="1">
    <source>
        <dbReference type="ARBA" id="ARBA00023125"/>
    </source>
</evidence>
<keyword evidence="1 3" id="KW-0238">DNA-binding</keyword>
<dbReference type="InterPro" id="IPR011010">
    <property type="entry name" value="DNA_brk_join_enz"/>
</dbReference>
<evidence type="ECO:0000313" key="6">
    <source>
        <dbReference type="Proteomes" id="UP000000606"/>
    </source>
</evidence>
<dbReference type="STRING" id="279010.BL00276"/>
<accession>Q62NC1</accession>
<organism evidence="5 6">
    <name type="scientific">Bacillus licheniformis (strain ATCC 14580 / DSM 13 / JCM 2505 / CCUG 7422 / NBRC 12200 / NCIMB 9375 / NCTC 10341 / NRRL NRS-1264 / Gibson 46)</name>
    <dbReference type="NCBI Taxonomy" id="279010"/>
    <lineage>
        <taxon>Bacteria</taxon>
        <taxon>Bacillati</taxon>
        <taxon>Bacillota</taxon>
        <taxon>Bacilli</taxon>
        <taxon>Bacillales</taxon>
        <taxon>Bacillaceae</taxon>
        <taxon>Bacillus</taxon>
    </lineage>
</organism>
<keyword evidence="2" id="KW-0233">DNA recombination</keyword>
<feature type="domain" description="Core-binding (CB)" evidence="4">
    <location>
        <begin position="1"/>
        <end position="80"/>
    </location>
</feature>
<dbReference type="PATRIC" id="fig|279010.13.peg.4394"/>
<protein>
    <recommendedName>
        <fullName evidence="4">Core-binding (CB) domain-containing protein</fullName>
    </recommendedName>
</protein>
<dbReference type="AlphaFoldDB" id="Q65CU2"/>
<sequence>MTLIERWSKEYLEMDASYENHINKFVNFIKKINKADKPTKININDVEDCIGHYNELGQINTVSSMENHLESIKSFYKFLVSKAWSTDIFVELYDYQGYKKYLTDKFNLEETKEREFFDQDVIKKIISCLDDYFDSRVLADLSGQKRKRYMSYVLLRLFIKLTLIVPAKRAIICNIKKADFSTDYRTITINDVQINIPNGLRKEIIINIKLVEKLKDKKMDNSDRLFYFLNESSFRPEDLNSWFCNLLREFNIIDISEDKSTYPVETIRNSVIVELILKGFDLALISKVSGVSISTLENRYYKVKSYEAEELNKLINEGIAGIPYYSYI</sequence>
<dbReference type="KEGG" id="bli:BL00276"/>
<evidence type="ECO:0000259" key="4">
    <source>
        <dbReference type="PROSITE" id="PS51900"/>
    </source>
</evidence>
<dbReference type="InterPro" id="IPR044068">
    <property type="entry name" value="CB"/>
</dbReference>
<name>Q65CU2_BACLD</name>
<dbReference type="GeneID" id="92859123"/>
<proteinExistence type="predicted"/>
<dbReference type="Gene3D" id="1.10.443.10">
    <property type="entry name" value="Intergrase catalytic core"/>
    <property type="match status" value="1"/>
</dbReference>
<dbReference type="SUPFAM" id="SSF56349">
    <property type="entry name" value="DNA breaking-rejoining enzymes"/>
    <property type="match status" value="1"/>
</dbReference>
<dbReference type="GO" id="GO:0015074">
    <property type="term" value="P:DNA integration"/>
    <property type="evidence" value="ECO:0007669"/>
    <property type="project" value="InterPro"/>
</dbReference>
<dbReference type="GO" id="GO:0006310">
    <property type="term" value="P:DNA recombination"/>
    <property type="evidence" value="ECO:0007669"/>
    <property type="project" value="UniProtKB-KW"/>
</dbReference>
<dbReference type="InterPro" id="IPR010998">
    <property type="entry name" value="Integrase_recombinase_N"/>
</dbReference>
<dbReference type="GO" id="GO:0003677">
    <property type="term" value="F:DNA binding"/>
    <property type="evidence" value="ECO:0007669"/>
    <property type="project" value="UniProtKB-UniRule"/>
</dbReference>
<evidence type="ECO:0000256" key="3">
    <source>
        <dbReference type="PROSITE-ProRule" id="PRU01248"/>
    </source>
</evidence>
<dbReference type="Proteomes" id="UP000000606">
    <property type="component" value="Chromosome"/>
</dbReference>
<dbReference type="HOGENOM" id="CLU_070032_0_0_9"/>
<dbReference type="RefSeq" id="WP_011198474.1">
    <property type="nucleotide sequence ID" value="NC_006270.3"/>
</dbReference>
<dbReference type="EMBL" id="CP000002">
    <property type="protein sequence ID" value="AAU25740.1"/>
    <property type="molecule type" value="Genomic_DNA"/>
</dbReference>
<evidence type="ECO:0000256" key="2">
    <source>
        <dbReference type="ARBA" id="ARBA00023172"/>
    </source>
</evidence>
<dbReference type="KEGG" id="bld:BLi04310"/>
<dbReference type="eggNOG" id="ENOG502ZQVH">
    <property type="taxonomic scope" value="Bacteria"/>
</dbReference>
<dbReference type="InterPro" id="IPR013762">
    <property type="entry name" value="Integrase-like_cat_sf"/>
</dbReference>
<evidence type="ECO:0000313" key="5">
    <source>
        <dbReference type="EMBL" id="AAU25740.1"/>
    </source>
</evidence>
<accession>Q65CU2</accession>
<dbReference type="Gene3D" id="1.10.150.130">
    <property type="match status" value="1"/>
</dbReference>
<reference evidence="5 6" key="1">
    <citation type="journal article" date="2004" name="Genome Biol.">
        <title>Complete genome sequence of the industrial bacterium Bacillus licheniformis and comparisons with closely related Bacillus species.</title>
        <authorList>
            <person name="Rey M.W."/>
            <person name="Ramaiya P."/>
            <person name="Nelson B.A."/>
            <person name="Brody-Karpin S.D."/>
            <person name="Zaretsky E.J."/>
            <person name="Tang M."/>
            <person name="Lopez de Leon A."/>
            <person name="Xiang H."/>
            <person name="Gusti V."/>
            <person name="Clausen I.G."/>
            <person name="Olsen P.B."/>
            <person name="Rasmussen M.D."/>
            <person name="Andersen J.T."/>
            <person name="Jorgensen P.L."/>
            <person name="Larsen T.S."/>
            <person name="Sorokin A."/>
            <person name="Bolotin A."/>
            <person name="Lapidus A."/>
            <person name="Galleron N."/>
            <person name="Ehrlich S.D."/>
            <person name="Berka R.M."/>
        </authorList>
    </citation>
    <scope>NUCLEOTIDE SEQUENCE [LARGE SCALE GENOMIC DNA]</scope>
    <source>
        <strain evidence="6">ATCC 14580 / DSM 13 / JCM 2505 / CCUG 7422 / NBRC 12200 / NCIMB 9375 / NCTC 10341 / NRRL NRS-1264 / Gibson 46</strain>
    </source>
</reference>